<protein>
    <submittedName>
        <fullName evidence="1">Uncharacterized protein</fullName>
    </submittedName>
</protein>
<accession>A0A1R3K9E4</accession>
<dbReference type="AlphaFoldDB" id="A0A1R3K9E4"/>
<keyword evidence="2" id="KW-1185">Reference proteome</keyword>
<organism evidence="1 2">
    <name type="scientific">Corchorus olitorius</name>
    <dbReference type="NCBI Taxonomy" id="93759"/>
    <lineage>
        <taxon>Eukaryota</taxon>
        <taxon>Viridiplantae</taxon>
        <taxon>Streptophyta</taxon>
        <taxon>Embryophyta</taxon>
        <taxon>Tracheophyta</taxon>
        <taxon>Spermatophyta</taxon>
        <taxon>Magnoliopsida</taxon>
        <taxon>eudicotyledons</taxon>
        <taxon>Gunneridae</taxon>
        <taxon>Pentapetalae</taxon>
        <taxon>rosids</taxon>
        <taxon>malvids</taxon>
        <taxon>Malvales</taxon>
        <taxon>Malvaceae</taxon>
        <taxon>Grewioideae</taxon>
        <taxon>Apeibeae</taxon>
        <taxon>Corchorus</taxon>
    </lineage>
</organism>
<evidence type="ECO:0000313" key="2">
    <source>
        <dbReference type="Proteomes" id="UP000187203"/>
    </source>
</evidence>
<dbReference type="Proteomes" id="UP000187203">
    <property type="component" value="Unassembled WGS sequence"/>
</dbReference>
<proteinExistence type="predicted"/>
<reference evidence="2" key="1">
    <citation type="submission" date="2013-09" db="EMBL/GenBank/DDBJ databases">
        <title>Corchorus olitorius genome sequencing.</title>
        <authorList>
            <person name="Alam M."/>
            <person name="Haque M.S."/>
            <person name="Islam M.S."/>
            <person name="Emdad E.M."/>
            <person name="Islam M.M."/>
            <person name="Ahmed B."/>
            <person name="Halim A."/>
            <person name="Hossen Q.M.M."/>
            <person name="Hossain M.Z."/>
            <person name="Ahmed R."/>
            <person name="Khan M.M."/>
            <person name="Islam R."/>
            <person name="Rashid M.M."/>
            <person name="Khan S.A."/>
            <person name="Rahman M.S."/>
            <person name="Alam M."/>
            <person name="Yahiya A.S."/>
            <person name="Khan M.S."/>
            <person name="Azam M.S."/>
            <person name="Haque T."/>
            <person name="Lashkar M.Z.H."/>
            <person name="Akhand A.I."/>
            <person name="Morshed G."/>
            <person name="Roy S."/>
            <person name="Uddin K.S."/>
            <person name="Rabeya T."/>
            <person name="Hossain A.S."/>
            <person name="Chowdhury A."/>
            <person name="Snigdha A.R."/>
            <person name="Mortoza M.S."/>
            <person name="Matin S.A."/>
            <person name="Hoque S.M.E."/>
            <person name="Islam M.K."/>
            <person name="Roy D.K."/>
            <person name="Haider R."/>
            <person name="Moosa M.M."/>
            <person name="Elias S.M."/>
            <person name="Hasan A.M."/>
            <person name="Jahan S."/>
            <person name="Shafiuddin M."/>
            <person name="Mahmood N."/>
            <person name="Shommy N.S."/>
        </authorList>
    </citation>
    <scope>NUCLEOTIDE SEQUENCE [LARGE SCALE GENOMIC DNA]</scope>
    <source>
        <strain evidence="2">cv. O-4</strain>
    </source>
</reference>
<comment type="caution">
    <text evidence="1">The sequence shown here is derived from an EMBL/GenBank/DDBJ whole genome shotgun (WGS) entry which is preliminary data.</text>
</comment>
<name>A0A1R3K9E4_9ROSI</name>
<sequence>MLVVSNYLLLDPVENCLLYPGGLDCPFAALWSNLPLELL</sequence>
<dbReference type="EMBL" id="AWUE01014439">
    <property type="protein sequence ID" value="OMP03717.1"/>
    <property type="molecule type" value="Genomic_DNA"/>
</dbReference>
<gene>
    <name evidence="1" type="ORF">COLO4_10247</name>
</gene>
<evidence type="ECO:0000313" key="1">
    <source>
        <dbReference type="EMBL" id="OMP03717.1"/>
    </source>
</evidence>